<accession>A0A8T0G0T2</accession>
<protein>
    <submittedName>
        <fullName evidence="1">Uncharacterized protein</fullName>
    </submittedName>
</protein>
<reference evidence="1" key="2">
    <citation type="submission" date="2020-06" db="EMBL/GenBank/DDBJ databases">
        <authorList>
            <person name="Sheffer M."/>
        </authorList>
    </citation>
    <scope>NUCLEOTIDE SEQUENCE</scope>
</reference>
<dbReference type="AlphaFoldDB" id="A0A8T0G0T2"/>
<evidence type="ECO:0000313" key="1">
    <source>
        <dbReference type="EMBL" id="KAF8795580.1"/>
    </source>
</evidence>
<proteinExistence type="predicted"/>
<sequence length="104" mass="11756">MLAEQSKREESNANATIIWMKAELQMQYCKFTGHCICERETFASRREGSGKNAGFHLLPDKERRRSSCKILRSFGSLKTVEQRNLVERSTENSCALSLPGVGDT</sequence>
<name>A0A8T0G0T2_ARGBR</name>
<gene>
    <name evidence="1" type="ORF">HNY73_000068</name>
</gene>
<keyword evidence="2" id="KW-1185">Reference proteome</keyword>
<dbReference type="EMBL" id="JABXBU010000001">
    <property type="protein sequence ID" value="KAF8795580.1"/>
    <property type="molecule type" value="Genomic_DNA"/>
</dbReference>
<dbReference type="Proteomes" id="UP000807504">
    <property type="component" value="Unassembled WGS sequence"/>
</dbReference>
<reference evidence="1" key="1">
    <citation type="journal article" date="2020" name="bioRxiv">
        <title>Chromosome-level reference genome of the European wasp spider Argiope bruennichi: a resource for studies on range expansion and evolutionary adaptation.</title>
        <authorList>
            <person name="Sheffer M.M."/>
            <person name="Hoppe A."/>
            <person name="Krehenwinkel H."/>
            <person name="Uhl G."/>
            <person name="Kuss A.W."/>
            <person name="Jensen L."/>
            <person name="Jensen C."/>
            <person name="Gillespie R.G."/>
            <person name="Hoff K.J."/>
            <person name="Prost S."/>
        </authorList>
    </citation>
    <scope>NUCLEOTIDE SEQUENCE</scope>
</reference>
<comment type="caution">
    <text evidence="1">The sequence shown here is derived from an EMBL/GenBank/DDBJ whole genome shotgun (WGS) entry which is preliminary data.</text>
</comment>
<evidence type="ECO:0000313" key="2">
    <source>
        <dbReference type="Proteomes" id="UP000807504"/>
    </source>
</evidence>
<organism evidence="1 2">
    <name type="scientific">Argiope bruennichi</name>
    <name type="common">Wasp spider</name>
    <name type="synonym">Aranea bruennichi</name>
    <dbReference type="NCBI Taxonomy" id="94029"/>
    <lineage>
        <taxon>Eukaryota</taxon>
        <taxon>Metazoa</taxon>
        <taxon>Ecdysozoa</taxon>
        <taxon>Arthropoda</taxon>
        <taxon>Chelicerata</taxon>
        <taxon>Arachnida</taxon>
        <taxon>Araneae</taxon>
        <taxon>Araneomorphae</taxon>
        <taxon>Entelegynae</taxon>
        <taxon>Araneoidea</taxon>
        <taxon>Araneidae</taxon>
        <taxon>Argiope</taxon>
    </lineage>
</organism>